<protein>
    <submittedName>
        <fullName evidence="5">Glycosyltransferase family 2 protein</fullName>
    </submittedName>
</protein>
<comment type="similarity">
    <text evidence="1">Belongs to the glycosyltransferase 2 family.</text>
</comment>
<evidence type="ECO:0000256" key="3">
    <source>
        <dbReference type="ARBA" id="ARBA00022679"/>
    </source>
</evidence>
<dbReference type="SUPFAM" id="SSF53448">
    <property type="entry name" value="Nucleotide-diphospho-sugar transferases"/>
    <property type="match status" value="1"/>
</dbReference>
<dbReference type="Gene3D" id="3.90.550.10">
    <property type="entry name" value="Spore Coat Polysaccharide Biosynthesis Protein SpsA, Chain A"/>
    <property type="match status" value="1"/>
</dbReference>
<evidence type="ECO:0000256" key="2">
    <source>
        <dbReference type="ARBA" id="ARBA00022676"/>
    </source>
</evidence>
<dbReference type="CDD" id="cd06439">
    <property type="entry name" value="CESA_like_1"/>
    <property type="match status" value="1"/>
</dbReference>
<feature type="transmembrane region" description="Helical" evidence="4">
    <location>
        <begin position="327"/>
        <end position="348"/>
    </location>
</feature>
<gene>
    <name evidence="5" type="ORF">Q0590_03335</name>
</gene>
<keyword evidence="3" id="KW-0808">Transferase</keyword>
<keyword evidence="4" id="KW-0472">Membrane</keyword>
<keyword evidence="2" id="KW-0328">Glycosyltransferase</keyword>
<feature type="transmembrane region" description="Helical" evidence="4">
    <location>
        <begin position="301"/>
        <end position="321"/>
    </location>
</feature>
<dbReference type="RefSeq" id="WP_302036055.1">
    <property type="nucleotide sequence ID" value="NZ_JAUKPO010000001.1"/>
</dbReference>
<sequence>MEQSYIRIIFWIALFLLFYSYVGYGLLLYTVVRLKKWMQSNKARKTLLFKPLPEVTLIIPAYNERSCIAQKLRNSLQLNYPPHKLQLMFVTEGSTDGTTEFLSEYSQIQVIAGTVRKGKIEAINQAMKLVTTPIVVFTDANTLLNRDAILTLVQHYNDPNVGAVSGEKRIATTQLAEAAGAGEGLYWKYESLLKKLDAELNTIVGAAGELFSIRTGLYEPVEKDTLLDDFIISMRIAEKGYKVVYEPEAYAIETPSFSIAEEMKRKVRICTGGFQSIVRLKHLLNPFKYGLLSFQYLSHRVFRWTVAPLCIPLLFITNLLLAPSSKLFEAVFILQCLFYLLAIIGYMLEKNKLRIQALFVPFYFSFMHYTVFLGFVKYITTTQTGIWEKVKRT</sequence>
<dbReference type="Pfam" id="PF13641">
    <property type="entry name" value="Glyco_tranf_2_3"/>
    <property type="match status" value="1"/>
</dbReference>
<keyword evidence="4" id="KW-0812">Transmembrane</keyword>
<feature type="transmembrane region" description="Helical" evidence="4">
    <location>
        <begin position="360"/>
        <end position="379"/>
    </location>
</feature>
<proteinExistence type="inferred from homology"/>
<keyword evidence="4" id="KW-1133">Transmembrane helix</keyword>
<reference evidence="5" key="1">
    <citation type="submission" date="2023-07" db="EMBL/GenBank/DDBJ databases">
        <title>The genome sequence of Rhodocytophaga aerolata KACC 12507.</title>
        <authorList>
            <person name="Zhang X."/>
        </authorList>
    </citation>
    <scope>NUCLEOTIDE SEQUENCE</scope>
    <source>
        <strain evidence="5">KACC 12507</strain>
    </source>
</reference>
<dbReference type="Proteomes" id="UP001168528">
    <property type="component" value="Unassembled WGS sequence"/>
</dbReference>
<evidence type="ECO:0000313" key="5">
    <source>
        <dbReference type="EMBL" id="MDO1445265.1"/>
    </source>
</evidence>
<name>A0ABT8QZJ3_9BACT</name>
<keyword evidence="6" id="KW-1185">Reference proteome</keyword>
<dbReference type="EMBL" id="JAUKPO010000001">
    <property type="protein sequence ID" value="MDO1445265.1"/>
    <property type="molecule type" value="Genomic_DNA"/>
</dbReference>
<evidence type="ECO:0000256" key="4">
    <source>
        <dbReference type="SAM" id="Phobius"/>
    </source>
</evidence>
<evidence type="ECO:0000256" key="1">
    <source>
        <dbReference type="ARBA" id="ARBA00006739"/>
    </source>
</evidence>
<comment type="caution">
    <text evidence="5">The sequence shown here is derived from an EMBL/GenBank/DDBJ whole genome shotgun (WGS) entry which is preliminary data.</text>
</comment>
<feature type="transmembrane region" description="Helical" evidence="4">
    <location>
        <begin position="6"/>
        <end position="32"/>
    </location>
</feature>
<dbReference type="PANTHER" id="PTHR43630">
    <property type="entry name" value="POLY-BETA-1,6-N-ACETYL-D-GLUCOSAMINE SYNTHASE"/>
    <property type="match status" value="1"/>
</dbReference>
<dbReference type="PANTHER" id="PTHR43630:SF1">
    <property type="entry name" value="POLY-BETA-1,6-N-ACETYL-D-GLUCOSAMINE SYNTHASE"/>
    <property type="match status" value="1"/>
</dbReference>
<evidence type="ECO:0000313" key="6">
    <source>
        <dbReference type="Proteomes" id="UP001168528"/>
    </source>
</evidence>
<dbReference type="InterPro" id="IPR029044">
    <property type="entry name" value="Nucleotide-diphossugar_trans"/>
</dbReference>
<accession>A0ABT8QZJ3</accession>
<organism evidence="5 6">
    <name type="scientific">Rhodocytophaga aerolata</name>
    <dbReference type="NCBI Taxonomy" id="455078"/>
    <lineage>
        <taxon>Bacteria</taxon>
        <taxon>Pseudomonadati</taxon>
        <taxon>Bacteroidota</taxon>
        <taxon>Cytophagia</taxon>
        <taxon>Cytophagales</taxon>
        <taxon>Rhodocytophagaceae</taxon>
        <taxon>Rhodocytophaga</taxon>
    </lineage>
</organism>